<dbReference type="Proteomes" id="UP000260136">
    <property type="component" value="Chromosome"/>
</dbReference>
<dbReference type="AlphaFoldDB" id="A0A3B0PGH4"/>
<accession>A0A3B0PGH4</accession>
<proteinExistence type="predicted"/>
<gene>
    <name evidence="2" type="ORF">NCTC10115_01520</name>
</gene>
<keyword evidence="1" id="KW-1133">Transmembrane helix</keyword>
<reference evidence="3" key="1">
    <citation type="submission" date="2018-06" db="EMBL/GenBank/DDBJ databases">
        <authorList>
            <consortium name="Pathogen Informatics"/>
        </authorList>
    </citation>
    <scope>NUCLEOTIDE SEQUENCE [LARGE SCALE GENOMIC DNA]</scope>
    <source>
        <strain evidence="3">NCTC10115</strain>
    </source>
</reference>
<dbReference type="EMBL" id="LS991952">
    <property type="protein sequence ID" value="SYV95659.1"/>
    <property type="molecule type" value="Genomic_DNA"/>
</dbReference>
<keyword evidence="1" id="KW-0472">Membrane</keyword>
<evidence type="ECO:0000313" key="3">
    <source>
        <dbReference type="Proteomes" id="UP000260136"/>
    </source>
</evidence>
<organism evidence="2 3">
    <name type="scientific">Mycoplasmoides gallisepticum</name>
    <name type="common">Mycoplasma gallisepticum</name>
    <dbReference type="NCBI Taxonomy" id="2096"/>
    <lineage>
        <taxon>Bacteria</taxon>
        <taxon>Bacillati</taxon>
        <taxon>Mycoplasmatota</taxon>
        <taxon>Mycoplasmoidales</taxon>
        <taxon>Mycoplasmoidaceae</taxon>
        <taxon>Mycoplasmoides</taxon>
    </lineage>
</organism>
<evidence type="ECO:0000256" key="1">
    <source>
        <dbReference type="SAM" id="Phobius"/>
    </source>
</evidence>
<sequence length="52" mass="5737">MLISPNKKSNPDVTISDEIERYKPIGKVLVFVQLAGFVIVLISALPWNNNGP</sequence>
<evidence type="ECO:0000313" key="2">
    <source>
        <dbReference type="EMBL" id="SYV95659.1"/>
    </source>
</evidence>
<feature type="transmembrane region" description="Helical" evidence="1">
    <location>
        <begin position="28"/>
        <end position="47"/>
    </location>
</feature>
<name>A0A3B0PGH4_MYCGL</name>
<keyword evidence="1" id="KW-0812">Transmembrane</keyword>
<protein>
    <submittedName>
        <fullName evidence="2">Uncharacterized protein</fullName>
    </submittedName>
</protein>